<sequence length="360" mass="37299">MPERIRRISGLVRPEECGSGALSVGAAGTAGKGWCQQLQGPRSLLWDDAVAERGELRWTAEPRSSGDPAGVEALHPLHEVRAEPTGRVRGSRGRTGEPLPSGDGGSVRSPSPVRAPASGVSSAQRGRTTADKGGRHSFPGRRPGVPASLALGVGNRDAAALGRVMSPLPCRWFGEPLVPSDAFGVGNSHSTSSARFGPWPPLFLFAGCCEPPFLPILLVGVFSRVPGGPCGEEGPLAAVRGPDVGGSKHEPLRVVPEVGQGSEYGTECPQRRLACGVSQTPRAEFHVARGTGGGGEEAADIFDHNQAGSEGFDRTGDVQPEPGAGLGVESGPAAGNGDVFDRGSRPSGRTPEGRWTSRRR</sequence>
<dbReference type="Proteomes" id="UP000028682">
    <property type="component" value="Chromosome"/>
</dbReference>
<accession>A0ABM5QY32</accession>
<protein>
    <submittedName>
        <fullName evidence="2">Uncharacterized protein</fullName>
    </submittedName>
</protein>
<gene>
    <name evidence="2" type="ORF">SLIV_08345</name>
</gene>
<proteinExistence type="predicted"/>
<dbReference type="EMBL" id="CP009124">
    <property type="protein sequence ID" value="AIJ12677.1"/>
    <property type="molecule type" value="Genomic_DNA"/>
</dbReference>
<feature type="region of interest" description="Disordered" evidence="1">
    <location>
        <begin position="306"/>
        <end position="360"/>
    </location>
</feature>
<name>A0ABM5QY32_STRLI</name>
<feature type="compositionally biased region" description="Basic and acidic residues" evidence="1">
    <location>
        <begin position="75"/>
        <end position="86"/>
    </location>
</feature>
<reference evidence="3" key="1">
    <citation type="submission" date="2014-08" db="EMBL/GenBank/DDBJ databases">
        <title>Complete genome sequence of Streptomyces lividans TK24.</title>
        <authorList>
            <consortium name="StrepSynth"/>
            <person name="Ruckert C."/>
            <person name="Fridjonson O.H."/>
            <person name="Lambert C."/>
            <person name="van Wezel G.P."/>
            <person name="Bernaerts K."/>
            <person name="Anne J."/>
            <person name="Economou A."/>
            <person name="Kalinowski J."/>
        </authorList>
    </citation>
    <scope>NUCLEOTIDE SEQUENCE [LARGE SCALE GENOMIC DNA]</scope>
    <source>
        <strain evidence="3">TK24</strain>
    </source>
</reference>
<keyword evidence="3" id="KW-1185">Reference proteome</keyword>
<evidence type="ECO:0000313" key="3">
    <source>
        <dbReference type="Proteomes" id="UP000028682"/>
    </source>
</evidence>
<feature type="region of interest" description="Disordered" evidence="1">
    <location>
        <begin position="58"/>
        <end position="149"/>
    </location>
</feature>
<evidence type="ECO:0000313" key="2">
    <source>
        <dbReference type="EMBL" id="AIJ12677.1"/>
    </source>
</evidence>
<organism evidence="2 3">
    <name type="scientific">Streptomyces lividans TK24</name>
    <dbReference type="NCBI Taxonomy" id="457428"/>
    <lineage>
        <taxon>Bacteria</taxon>
        <taxon>Bacillati</taxon>
        <taxon>Actinomycetota</taxon>
        <taxon>Actinomycetes</taxon>
        <taxon>Kitasatosporales</taxon>
        <taxon>Streptomycetaceae</taxon>
        <taxon>Streptomyces</taxon>
    </lineage>
</organism>
<evidence type="ECO:0000256" key="1">
    <source>
        <dbReference type="SAM" id="MobiDB-lite"/>
    </source>
</evidence>